<dbReference type="GO" id="GO:0005524">
    <property type="term" value="F:ATP binding"/>
    <property type="evidence" value="ECO:0007669"/>
    <property type="project" value="UniProtKB-KW"/>
</dbReference>
<dbReference type="InterPro" id="IPR014729">
    <property type="entry name" value="Rossmann-like_a/b/a_fold"/>
</dbReference>
<evidence type="ECO:0000256" key="1">
    <source>
        <dbReference type="ARBA" id="ARBA00022679"/>
    </source>
</evidence>
<name>A0A7C4RTL6_9BACT</name>
<sequence length="251" mass="27813">MIADGDRIAVGISGGKDSLALLSILHRRLATIPVRYDLYPVYIDPGFEPSPAPVIEDFCSQLGLRLHVVSTRNGIVAHSAENRENPCFLCARLRRKTLFEKTVALGCNKLALGHHKDDLIETFFINVLYSGQVCTILPVQSFFGGAFTMIRPLAYSDEADIRSYADKAGLPVVANPCPSASSSRRSEIKALLNEFYRSNRKVRGNLFRALHHVNTDFMLNADHLRRYGAIQRGLAGSIDSGQDPSTMEIHR</sequence>
<dbReference type="SUPFAM" id="SSF52402">
    <property type="entry name" value="Adenine nucleotide alpha hydrolases-like"/>
    <property type="match status" value="1"/>
</dbReference>
<keyword evidence="1" id="KW-0808">Transferase</keyword>
<dbReference type="InterPro" id="IPR035107">
    <property type="entry name" value="tRNA_thiolation_TtcA_Ctu1"/>
</dbReference>
<keyword evidence="2" id="KW-0067">ATP-binding</keyword>
<feature type="binding site" evidence="2">
    <location>
        <position position="113"/>
    </location>
    <ligand>
        <name>ATP</name>
        <dbReference type="ChEBI" id="CHEBI:30616"/>
    </ligand>
</feature>
<protein>
    <submittedName>
        <fullName evidence="4">tRNA 2-thiocytidine biosynthesis protein TtcA</fullName>
    </submittedName>
</protein>
<dbReference type="Gene3D" id="3.40.50.620">
    <property type="entry name" value="HUPs"/>
    <property type="match status" value="1"/>
</dbReference>
<reference evidence="4" key="1">
    <citation type="journal article" date="2020" name="mSystems">
        <title>Genome- and Community-Level Interaction Insights into Carbon Utilization and Element Cycling Functions of Hydrothermarchaeota in Hydrothermal Sediment.</title>
        <authorList>
            <person name="Zhou Z."/>
            <person name="Liu Y."/>
            <person name="Xu W."/>
            <person name="Pan J."/>
            <person name="Luo Z.H."/>
            <person name="Li M."/>
        </authorList>
    </citation>
    <scope>NUCLEOTIDE SEQUENCE [LARGE SCALE GENOMIC DNA]</scope>
    <source>
        <strain evidence="4">SpSt-477</strain>
    </source>
</reference>
<evidence type="ECO:0000256" key="2">
    <source>
        <dbReference type="PIRSR" id="PIRSR004976-51"/>
    </source>
</evidence>
<dbReference type="AlphaFoldDB" id="A0A7C4RTL6"/>
<organism evidence="4">
    <name type="scientific">Desulfatirhabdium butyrativorans</name>
    <dbReference type="NCBI Taxonomy" id="340467"/>
    <lineage>
        <taxon>Bacteria</taxon>
        <taxon>Pseudomonadati</taxon>
        <taxon>Thermodesulfobacteriota</taxon>
        <taxon>Desulfobacteria</taxon>
        <taxon>Desulfobacterales</taxon>
        <taxon>Desulfatirhabdiaceae</taxon>
        <taxon>Desulfatirhabdium</taxon>
    </lineage>
</organism>
<evidence type="ECO:0000259" key="3">
    <source>
        <dbReference type="Pfam" id="PF01171"/>
    </source>
</evidence>
<comment type="caution">
    <text evidence="4">The sequence shown here is derived from an EMBL/GenBank/DDBJ whole genome shotgun (WGS) entry which is preliminary data.</text>
</comment>
<feature type="domain" description="tRNA(Ile)-lysidine/2-thiocytidine synthase N-terminal" evidence="3">
    <location>
        <begin position="8"/>
        <end position="183"/>
    </location>
</feature>
<feature type="binding site" evidence="2">
    <location>
        <begin position="11"/>
        <end position="13"/>
    </location>
    <ligand>
        <name>ATP</name>
        <dbReference type="ChEBI" id="CHEBI:30616"/>
    </ligand>
</feature>
<accession>A0A7C4RTL6</accession>
<evidence type="ECO:0000313" key="4">
    <source>
        <dbReference type="EMBL" id="HGU33743.1"/>
    </source>
</evidence>
<dbReference type="GO" id="GO:0008033">
    <property type="term" value="P:tRNA processing"/>
    <property type="evidence" value="ECO:0007669"/>
    <property type="project" value="InterPro"/>
</dbReference>
<dbReference type="PANTHER" id="PTHR43686:SF1">
    <property type="entry name" value="AMINOTRAN_5 DOMAIN-CONTAINING PROTEIN"/>
    <property type="match status" value="1"/>
</dbReference>
<gene>
    <name evidence="4" type="ORF">ENS29_12950</name>
</gene>
<dbReference type="EMBL" id="DSUH01000299">
    <property type="protein sequence ID" value="HGU33743.1"/>
    <property type="molecule type" value="Genomic_DNA"/>
</dbReference>
<dbReference type="InterPro" id="IPR011063">
    <property type="entry name" value="TilS/TtcA_N"/>
</dbReference>
<dbReference type="PIRSF" id="PIRSF004976">
    <property type="entry name" value="ATPase_YdaO"/>
    <property type="match status" value="1"/>
</dbReference>
<feature type="binding site" evidence="2">
    <location>
        <position position="43"/>
    </location>
    <ligand>
        <name>ATP</name>
        <dbReference type="ChEBI" id="CHEBI:30616"/>
    </ligand>
</feature>
<feature type="binding site" evidence="2">
    <location>
        <position position="17"/>
    </location>
    <ligand>
        <name>ATP</name>
        <dbReference type="ChEBI" id="CHEBI:30616"/>
    </ligand>
</feature>
<feature type="binding site" evidence="2">
    <location>
        <position position="118"/>
    </location>
    <ligand>
        <name>ATP</name>
        <dbReference type="ChEBI" id="CHEBI:30616"/>
    </ligand>
</feature>
<dbReference type="GO" id="GO:0016740">
    <property type="term" value="F:transferase activity"/>
    <property type="evidence" value="ECO:0007669"/>
    <property type="project" value="UniProtKB-KW"/>
</dbReference>
<dbReference type="PANTHER" id="PTHR43686">
    <property type="entry name" value="SULFURTRANSFERASE-RELATED"/>
    <property type="match status" value="1"/>
</dbReference>
<dbReference type="Pfam" id="PF01171">
    <property type="entry name" value="ATP_bind_3"/>
    <property type="match status" value="1"/>
</dbReference>
<keyword evidence="2" id="KW-0547">Nucleotide-binding</keyword>
<dbReference type="CDD" id="cd24138">
    <property type="entry name" value="TtcA-like"/>
    <property type="match status" value="1"/>
</dbReference>
<proteinExistence type="predicted"/>